<reference evidence="2" key="1">
    <citation type="submission" date="2015-03" db="EMBL/GenBank/DDBJ databases">
        <authorList>
            <consortium name="Pathogen Informatics"/>
        </authorList>
    </citation>
    <scope>NUCLEOTIDE SEQUENCE [LARGE SCALE GENOMIC DNA]</scope>
    <source>
        <strain evidence="2">N09902308</strain>
    </source>
</reference>
<protein>
    <submittedName>
        <fullName evidence="1">Uncharacterized protein</fullName>
    </submittedName>
</protein>
<gene>
    <name evidence="1" type="ORF">ERS007739_02706</name>
</gene>
<evidence type="ECO:0000313" key="2">
    <source>
        <dbReference type="Proteomes" id="UP000039021"/>
    </source>
</evidence>
<proteinExistence type="predicted"/>
<accession>A0A916LCD5</accession>
<organism evidence="1 2">
    <name type="scientific">Mycobacterium tuberculosis</name>
    <dbReference type="NCBI Taxonomy" id="1773"/>
    <lineage>
        <taxon>Bacteria</taxon>
        <taxon>Bacillati</taxon>
        <taxon>Actinomycetota</taxon>
        <taxon>Actinomycetes</taxon>
        <taxon>Mycobacteriales</taxon>
        <taxon>Mycobacteriaceae</taxon>
        <taxon>Mycobacterium</taxon>
        <taxon>Mycobacterium tuberculosis complex</taxon>
    </lineage>
</organism>
<dbReference type="Proteomes" id="UP000039021">
    <property type="component" value="Unassembled WGS sequence"/>
</dbReference>
<comment type="caution">
    <text evidence="1">The sequence shown here is derived from an EMBL/GenBank/DDBJ whole genome shotgun (WGS) entry which is preliminary data.</text>
</comment>
<sequence length="32" mass="3639">MSAGQLIVDDSRPWSPKCVRSKSNLNSREFMV</sequence>
<evidence type="ECO:0000313" key="1">
    <source>
        <dbReference type="EMBL" id="COY50122.1"/>
    </source>
</evidence>
<dbReference type="AlphaFoldDB" id="A0A916LCD5"/>
<name>A0A916LCD5_MYCTX</name>
<dbReference type="EMBL" id="CSBK01001280">
    <property type="protein sequence ID" value="COY50122.1"/>
    <property type="molecule type" value="Genomic_DNA"/>
</dbReference>